<organism evidence="1">
    <name type="scientific">Prevotella sp. GTC17253</name>
    <dbReference type="NCBI Taxonomy" id="3236793"/>
    <lineage>
        <taxon>Bacteria</taxon>
        <taxon>Pseudomonadati</taxon>
        <taxon>Bacteroidota</taxon>
        <taxon>Bacteroidia</taxon>
        <taxon>Bacteroidales</taxon>
        <taxon>Prevotellaceae</taxon>
        <taxon>Prevotella</taxon>
    </lineage>
</organism>
<reference evidence="1" key="1">
    <citation type="submission" date="2024-07" db="EMBL/GenBank/DDBJ databases">
        <title>Complete genome sequence of Prevotella sp. YM-2024 GTC17253.</title>
        <authorList>
            <person name="Hayashi M."/>
            <person name="Muto Y."/>
            <person name="Tanaka K."/>
            <person name="Niwa H."/>
        </authorList>
    </citation>
    <scope>NUCLEOTIDE SEQUENCE</scope>
    <source>
        <strain evidence="1">GTC17253</strain>
    </source>
</reference>
<gene>
    <name evidence="1" type="ORF">GTC17253_17170</name>
</gene>
<evidence type="ECO:0000313" key="1">
    <source>
        <dbReference type="EMBL" id="BFO71751.1"/>
    </source>
</evidence>
<protein>
    <submittedName>
        <fullName evidence="1">Uncharacterized protein</fullName>
    </submittedName>
</protein>
<sequence length="90" mass="10391">MPGKVEFTLIKGAGKLDIRDGIVFPDSTALSTKRALFNEDDKSYFFIIKLSVARKYTWGEICKYRLYDTFSATWDMSGKSKYQIDYKPTL</sequence>
<dbReference type="EMBL" id="AP035785">
    <property type="protein sequence ID" value="BFO71751.1"/>
    <property type="molecule type" value="Genomic_DNA"/>
</dbReference>
<dbReference type="AlphaFoldDB" id="A0AB33IUY6"/>
<name>A0AB33IUY6_9BACT</name>
<proteinExistence type="predicted"/>
<accession>A0AB33IUY6</accession>